<accession>A0ACD3SKS1</accession>
<keyword evidence="2" id="KW-1185">Reference proteome</keyword>
<protein>
    <submittedName>
        <fullName evidence="1">Trimeric intracellular cation channel family protein</fullName>
    </submittedName>
</protein>
<sequence>MNQLNTLLQSMEILAVLAFAISGLAEARKQRLDAVGAFILAFLTAFGGGTLRDILLDRRPFYWVEHEEYVVVLFVMCLFATYVLRVVNRVVSHRVLIIADAIGLGLFSVLGTSLALEMDLPVVTSVIMGVVTGVFGGVLRDVISNEVPMIMRGTELYATCAFIGCWVYIGMQWLDVAAAWKLLGATATVVGVRLVSLRLQWQLPR</sequence>
<gene>
    <name evidence="1" type="ORF">MW7_017120</name>
</gene>
<comment type="caution">
    <text evidence="1">The sequence shown here is derived from an EMBL/GenBank/DDBJ whole genome shotgun (WGS) entry which is preliminary data.</text>
</comment>
<organism evidence="1 2">
    <name type="scientific">Imbroritus primus</name>
    <dbReference type="NCBI Taxonomy" id="3058603"/>
    <lineage>
        <taxon>Bacteria</taxon>
        <taxon>Pseudomonadati</taxon>
        <taxon>Pseudomonadota</taxon>
        <taxon>Betaproteobacteria</taxon>
        <taxon>Burkholderiales</taxon>
        <taxon>Burkholderiaceae</taxon>
        <taxon>Imbroritus</taxon>
    </lineage>
</organism>
<dbReference type="Proteomes" id="UP000004277">
    <property type="component" value="Unassembled WGS sequence"/>
</dbReference>
<evidence type="ECO:0000313" key="2">
    <source>
        <dbReference type="Proteomes" id="UP000004277"/>
    </source>
</evidence>
<reference evidence="1" key="1">
    <citation type="submission" date="2019-05" db="EMBL/GenBank/DDBJ databases">
        <title>Revised genome assembly of Burkholderiaceae (previously Ralstonia) sp. PBA.</title>
        <authorList>
            <person name="Gan H.M."/>
        </authorList>
    </citation>
    <scope>NUCLEOTIDE SEQUENCE</scope>
    <source>
        <strain evidence="1">PBA</strain>
    </source>
</reference>
<proteinExistence type="predicted"/>
<evidence type="ECO:0000313" key="1">
    <source>
        <dbReference type="EMBL" id="TMS56793.1"/>
    </source>
</evidence>
<name>A0ACD3SKS1_9BURK</name>
<dbReference type="EMBL" id="AKCV02000026">
    <property type="protein sequence ID" value="TMS56793.1"/>
    <property type="molecule type" value="Genomic_DNA"/>
</dbReference>